<keyword evidence="4" id="KW-1185">Reference proteome</keyword>
<evidence type="ECO:0000313" key="3">
    <source>
        <dbReference type="EnsemblMetazoa" id="ISCW024602-PA"/>
    </source>
</evidence>
<dbReference type="OrthoDB" id="6487910at2759"/>
<dbReference type="InterPro" id="IPR001981">
    <property type="entry name" value="Colipase"/>
</dbReference>
<reference evidence="3" key="2">
    <citation type="submission" date="2020-05" db="UniProtKB">
        <authorList>
            <consortium name="EnsemblMetazoa"/>
        </authorList>
    </citation>
    <scope>IDENTIFICATION</scope>
    <source>
        <strain evidence="3">wikel</strain>
    </source>
</reference>
<feature type="non-terminal residue" evidence="2">
    <location>
        <position position="1"/>
    </location>
</feature>
<dbReference type="HOGENOM" id="CLU_173543_0_0_1"/>
<evidence type="ECO:0000256" key="1">
    <source>
        <dbReference type="SAM" id="SignalP"/>
    </source>
</evidence>
<dbReference type="GO" id="GO:0005576">
    <property type="term" value="C:extracellular region"/>
    <property type="evidence" value="ECO:0007669"/>
    <property type="project" value="InterPro"/>
</dbReference>
<accession>B7PXI0</accession>
<dbReference type="PANTHER" id="PTHR10041:SF5">
    <property type="entry name" value="LEUCINE-RICH COLIPASE-LIKE PROTEIN 1"/>
    <property type="match status" value="1"/>
</dbReference>
<dbReference type="Proteomes" id="UP000001555">
    <property type="component" value="Unassembled WGS sequence"/>
</dbReference>
<feature type="chain" id="PRO_5010959810" evidence="1">
    <location>
        <begin position="26"/>
        <end position="100"/>
    </location>
</feature>
<evidence type="ECO:0000313" key="4">
    <source>
        <dbReference type="Proteomes" id="UP000001555"/>
    </source>
</evidence>
<name>B7PXI0_IXOSC</name>
<gene>
    <name evidence="2" type="ORF">IscW_ISCW024602</name>
</gene>
<dbReference type="AlphaFoldDB" id="B7PXI0"/>
<protein>
    <submittedName>
        <fullName evidence="2 3">Secreted protein, putative</fullName>
    </submittedName>
</protein>
<dbReference type="VEuPathDB" id="VectorBase:ISCW024602"/>
<dbReference type="GO" id="GO:0007586">
    <property type="term" value="P:digestion"/>
    <property type="evidence" value="ECO:0007669"/>
    <property type="project" value="InterPro"/>
</dbReference>
<dbReference type="Gene3D" id="2.10.80.10">
    <property type="entry name" value="Lipase, subunit A"/>
    <property type="match status" value="1"/>
</dbReference>
<dbReference type="EMBL" id="DS814418">
    <property type="protein sequence ID" value="EEC11302.1"/>
    <property type="molecule type" value="Genomic_DNA"/>
</dbReference>
<proteinExistence type="predicted"/>
<dbReference type="VEuPathDB" id="VectorBase:ISCI024602"/>
<organism>
    <name type="scientific">Ixodes scapularis</name>
    <name type="common">Black-legged tick</name>
    <name type="synonym">Deer tick</name>
    <dbReference type="NCBI Taxonomy" id="6945"/>
    <lineage>
        <taxon>Eukaryota</taxon>
        <taxon>Metazoa</taxon>
        <taxon>Ecdysozoa</taxon>
        <taxon>Arthropoda</taxon>
        <taxon>Chelicerata</taxon>
        <taxon>Arachnida</taxon>
        <taxon>Acari</taxon>
        <taxon>Parasitiformes</taxon>
        <taxon>Ixodida</taxon>
        <taxon>Ixodoidea</taxon>
        <taxon>Ixodidae</taxon>
        <taxon>Ixodinae</taxon>
        <taxon>Ixodes</taxon>
    </lineage>
</organism>
<dbReference type="PANTHER" id="PTHR10041">
    <property type="entry name" value="COLIPASE"/>
    <property type="match status" value="1"/>
</dbReference>
<sequence>VMKTLCATLALTVILTALLAEVTDSFEGQRPVLPPRVSNRPRNPGDVGDPCTTGFDCRNGTCCVQSNHNITRTCQKLGLYGEECTDNPTKGSIYHGHCPC</sequence>
<evidence type="ECO:0000313" key="2">
    <source>
        <dbReference type="EMBL" id="EEC11302.1"/>
    </source>
</evidence>
<dbReference type="GO" id="GO:0008047">
    <property type="term" value="F:enzyme activator activity"/>
    <property type="evidence" value="ECO:0007669"/>
    <property type="project" value="InterPro"/>
</dbReference>
<dbReference type="VEuPathDB" id="VectorBase:ISCP_009510"/>
<reference evidence="2 4" key="1">
    <citation type="submission" date="2008-03" db="EMBL/GenBank/DDBJ databases">
        <title>Annotation of Ixodes scapularis.</title>
        <authorList>
            <consortium name="Ixodes scapularis Genome Project Consortium"/>
            <person name="Caler E."/>
            <person name="Hannick L.I."/>
            <person name="Bidwell S."/>
            <person name="Joardar V."/>
            <person name="Thiagarajan M."/>
            <person name="Amedeo P."/>
            <person name="Galinsky K.J."/>
            <person name="Schobel S."/>
            <person name="Inman J."/>
            <person name="Hostetler J."/>
            <person name="Miller J."/>
            <person name="Hammond M."/>
            <person name="Megy K."/>
            <person name="Lawson D."/>
            <person name="Kodira C."/>
            <person name="Sutton G."/>
            <person name="Meyer J."/>
            <person name="Hill C.A."/>
            <person name="Birren B."/>
            <person name="Nene V."/>
            <person name="Collins F."/>
            <person name="Alarcon-Chaidez F."/>
            <person name="Wikel S."/>
            <person name="Strausberg R."/>
        </authorList>
    </citation>
    <scope>NUCLEOTIDE SEQUENCE [LARGE SCALE GENOMIC DNA]</scope>
    <source>
        <strain evidence="4">Wikel</strain>
        <strain evidence="2">Wikel colony</strain>
    </source>
</reference>
<feature type="signal peptide" evidence="1">
    <location>
        <begin position="1"/>
        <end position="25"/>
    </location>
</feature>
<feature type="non-terminal residue" evidence="2">
    <location>
        <position position="100"/>
    </location>
</feature>
<dbReference type="GO" id="GO:0016042">
    <property type="term" value="P:lipid catabolic process"/>
    <property type="evidence" value="ECO:0007669"/>
    <property type="project" value="InterPro"/>
</dbReference>
<dbReference type="PaxDb" id="6945-B7PXI0"/>
<dbReference type="EMBL" id="ABJB010269332">
    <property type="status" value="NOT_ANNOTATED_CDS"/>
    <property type="molecule type" value="Genomic_DNA"/>
</dbReference>
<dbReference type="EnsemblMetazoa" id="ISCW024602-RA">
    <property type="protein sequence ID" value="ISCW024602-PA"/>
    <property type="gene ID" value="ISCW024602"/>
</dbReference>
<keyword evidence="1" id="KW-0732">Signal</keyword>